<keyword evidence="4" id="KW-0720">Serine protease</keyword>
<dbReference type="PANTHER" id="PTHR43806:SF67">
    <property type="entry name" value="EGF-LIKE DOMAIN-CONTAINING PROTEIN"/>
    <property type="match status" value="1"/>
</dbReference>
<evidence type="ECO:0008006" key="8">
    <source>
        <dbReference type="Google" id="ProtNLM"/>
    </source>
</evidence>
<dbReference type="GO" id="GO:0006508">
    <property type="term" value="P:proteolysis"/>
    <property type="evidence" value="ECO:0007669"/>
    <property type="project" value="UniProtKB-KW"/>
</dbReference>
<comment type="caution">
    <text evidence="7">The sequence shown here is derived from an EMBL/GenBank/DDBJ whole genome shotgun (WGS) entry which is preliminary data.</text>
</comment>
<dbReference type="Pfam" id="PF18962">
    <property type="entry name" value="Por_Secre_tail"/>
    <property type="match status" value="1"/>
</dbReference>
<dbReference type="InterPro" id="IPR026444">
    <property type="entry name" value="Secre_tail"/>
</dbReference>
<dbReference type="Gene3D" id="3.40.50.200">
    <property type="entry name" value="Peptidase S8/S53 domain"/>
    <property type="match status" value="1"/>
</dbReference>
<evidence type="ECO:0000256" key="1">
    <source>
        <dbReference type="ARBA" id="ARBA00011073"/>
    </source>
</evidence>
<organism evidence="7">
    <name type="scientific">marine sediment metagenome</name>
    <dbReference type="NCBI Taxonomy" id="412755"/>
    <lineage>
        <taxon>unclassified sequences</taxon>
        <taxon>metagenomes</taxon>
        <taxon>ecological metagenomes</taxon>
    </lineage>
</organism>
<dbReference type="InterPro" id="IPR050131">
    <property type="entry name" value="Peptidase_S8_subtilisin-like"/>
</dbReference>
<dbReference type="SUPFAM" id="SSF52743">
    <property type="entry name" value="Subtilisin-like"/>
    <property type="match status" value="1"/>
</dbReference>
<evidence type="ECO:0000256" key="2">
    <source>
        <dbReference type="ARBA" id="ARBA00022670"/>
    </source>
</evidence>
<proteinExistence type="inferred from homology"/>
<dbReference type="InterPro" id="IPR036852">
    <property type="entry name" value="Peptidase_S8/S53_dom_sf"/>
</dbReference>
<dbReference type="AlphaFoldDB" id="X0VKJ7"/>
<evidence type="ECO:0000259" key="6">
    <source>
        <dbReference type="Pfam" id="PF18962"/>
    </source>
</evidence>
<dbReference type="GO" id="GO:0004252">
    <property type="term" value="F:serine-type endopeptidase activity"/>
    <property type="evidence" value="ECO:0007669"/>
    <property type="project" value="InterPro"/>
</dbReference>
<dbReference type="InterPro" id="IPR023828">
    <property type="entry name" value="Peptidase_S8_Ser-AS"/>
</dbReference>
<dbReference type="Gene3D" id="2.60.40.4070">
    <property type="match status" value="1"/>
</dbReference>
<protein>
    <recommendedName>
        <fullName evidence="8">Peptidase S8/S53 domain-containing protein</fullName>
    </recommendedName>
</protein>
<reference evidence="7" key="1">
    <citation type="journal article" date="2014" name="Front. Microbiol.">
        <title>High frequency of phylogenetically diverse reductive dehalogenase-homologous genes in deep subseafloor sedimentary metagenomes.</title>
        <authorList>
            <person name="Kawai M."/>
            <person name="Futagami T."/>
            <person name="Toyoda A."/>
            <person name="Takaki Y."/>
            <person name="Nishi S."/>
            <person name="Hori S."/>
            <person name="Arai W."/>
            <person name="Tsubouchi T."/>
            <person name="Morono Y."/>
            <person name="Uchiyama I."/>
            <person name="Ito T."/>
            <person name="Fujiyama A."/>
            <person name="Inagaki F."/>
            <person name="Takami H."/>
        </authorList>
    </citation>
    <scope>NUCLEOTIDE SEQUENCE</scope>
    <source>
        <strain evidence="7">Expedition CK06-06</strain>
    </source>
</reference>
<evidence type="ECO:0000259" key="5">
    <source>
        <dbReference type="Pfam" id="PF00082"/>
    </source>
</evidence>
<feature type="domain" description="Secretion system C-terminal sorting" evidence="6">
    <location>
        <begin position="160"/>
        <end position="243"/>
    </location>
</feature>
<feature type="domain" description="Peptidase S8/S53" evidence="5">
    <location>
        <begin position="4"/>
        <end position="134"/>
    </location>
</feature>
<dbReference type="Pfam" id="PF00082">
    <property type="entry name" value="Peptidase_S8"/>
    <property type="match status" value="1"/>
</dbReference>
<dbReference type="NCBIfam" id="TIGR04183">
    <property type="entry name" value="Por_Secre_tail"/>
    <property type="match status" value="1"/>
</dbReference>
<comment type="similarity">
    <text evidence="1">Belongs to the peptidase S8 family.</text>
</comment>
<dbReference type="InterPro" id="IPR000209">
    <property type="entry name" value="Peptidase_S8/S53_dom"/>
</dbReference>
<dbReference type="PANTHER" id="PTHR43806">
    <property type="entry name" value="PEPTIDASE S8"/>
    <property type="match status" value="1"/>
</dbReference>
<keyword evidence="3" id="KW-0378">Hydrolase</keyword>
<dbReference type="PROSITE" id="PS51892">
    <property type="entry name" value="SUBTILASE"/>
    <property type="match status" value="1"/>
</dbReference>
<evidence type="ECO:0000256" key="3">
    <source>
        <dbReference type="ARBA" id="ARBA00022801"/>
    </source>
</evidence>
<dbReference type="EMBL" id="BARS01030177">
    <property type="protein sequence ID" value="GAG18795.1"/>
    <property type="molecule type" value="Genomic_DNA"/>
</dbReference>
<name>X0VKJ7_9ZZZZ</name>
<evidence type="ECO:0000313" key="7">
    <source>
        <dbReference type="EMBL" id="GAG18795.1"/>
    </source>
</evidence>
<dbReference type="PROSITE" id="PS00138">
    <property type="entry name" value="SUBTILASE_SER"/>
    <property type="match status" value="1"/>
</dbReference>
<keyword evidence="2" id="KW-0645">Protease</keyword>
<sequence length="245" mass="26422">ADIAVSRGIVVVNSAGNEGSTSWRYIIAPADGDSVIAVGAVDVNGNRARLSSIGPTYDGRIKPDLMARGVATVCAQPGDLYGTASGTSLSAPLVAGAVALLLEVDPTLTPIELRANLRETADRHDNPDNSYGWGIIDAFAASGLPSLPEEEDFTSFFYNYPNPFEGVTTINFFLKRRSPITIQIFDLTGEMIQEFKFDPVSTVIGNNLQIWEGNNQNRLKVAPGVYLGHIITDHYSAFTKLVVMR</sequence>
<evidence type="ECO:0000256" key="4">
    <source>
        <dbReference type="ARBA" id="ARBA00022825"/>
    </source>
</evidence>
<feature type="non-terminal residue" evidence="7">
    <location>
        <position position="1"/>
    </location>
</feature>
<accession>X0VKJ7</accession>
<gene>
    <name evidence="7" type="ORF">S01H1_47087</name>
</gene>